<dbReference type="Pfam" id="PF01223">
    <property type="entry name" value="Endonuclease_NS"/>
    <property type="match status" value="1"/>
</dbReference>
<feature type="chain" id="PRO_5035285126" evidence="1">
    <location>
        <begin position="20"/>
        <end position="306"/>
    </location>
</feature>
<dbReference type="GO" id="GO:0046872">
    <property type="term" value="F:metal ion binding"/>
    <property type="evidence" value="ECO:0007669"/>
    <property type="project" value="InterPro"/>
</dbReference>
<dbReference type="AlphaFoldDB" id="A0A8J7NFH4"/>
<evidence type="ECO:0000256" key="1">
    <source>
        <dbReference type="SAM" id="SignalP"/>
    </source>
</evidence>
<evidence type="ECO:0000259" key="2">
    <source>
        <dbReference type="SMART" id="SM00477"/>
    </source>
</evidence>
<keyword evidence="1" id="KW-0732">Signal</keyword>
<dbReference type="GO" id="GO:0016787">
    <property type="term" value="F:hydrolase activity"/>
    <property type="evidence" value="ECO:0007669"/>
    <property type="project" value="InterPro"/>
</dbReference>
<dbReference type="PANTHER" id="PTHR21472:SF26">
    <property type="entry name" value="ENDONUCLEASE DOMAIN CONTAINING 1"/>
    <property type="match status" value="1"/>
</dbReference>
<dbReference type="SUPFAM" id="SSF54060">
    <property type="entry name" value="His-Me finger endonucleases"/>
    <property type="match status" value="1"/>
</dbReference>
<dbReference type="Proteomes" id="UP000736164">
    <property type="component" value="Unassembled WGS sequence"/>
</dbReference>
<feature type="non-terminal residue" evidence="4">
    <location>
        <position position="1"/>
    </location>
</feature>
<dbReference type="InterPro" id="IPR039015">
    <property type="entry name" value="ENDOD1"/>
</dbReference>
<dbReference type="SMART" id="SM00892">
    <property type="entry name" value="Endonuclease_NS"/>
    <property type="match status" value="1"/>
</dbReference>
<dbReference type="InterPro" id="IPR020821">
    <property type="entry name" value="ENPP1-3/EXOG-like_nuc-like"/>
</dbReference>
<proteinExistence type="predicted"/>
<dbReference type="SMART" id="SM00477">
    <property type="entry name" value="NUC"/>
    <property type="match status" value="1"/>
</dbReference>
<dbReference type="InterPro" id="IPR044925">
    <property type="entry name" value="His-Me_finger_sf"/>
</dbReference>
<comment type="caution">
    <text evidence="4">The sequence shown here is derived from an EMBL/GenBank/DDBJ whole genome shotgun (WGS) entry which is preliminary data.</text>
</comment>
<feature type="domain" description="ENPP1-3/EXOG-like endonuclease/phosphodiesterase" evidence="2">
    <location>
        <begin position="79"/>
        <end position="300"/>
    </location>
</feature>
<dbReference type="Gene3D" id="3.40.570.10">
    <property type="entry name" value="Extracellular Endonuclease, subunit A"/>
    <property type="match status" value="1"/>
</dbReference>
<sequence>MQSISVLCLALAALCTVNGEVFNDFNQCNIFFFRNTPVIGLDEVALPVPQDVHPERFQTCLSAYGQQSPAFVCQRTGNQYHFASLYDRGRRIPLYSAYEMDLRNGTGGRQGYFNVEPQVEIDTKRQIANYNKQQSCNERIEQYRQMYKLKWSQAVDEDFQNWDRGHLNPAGHHSENVESFATFTLTNVAPMSKTLNTQHWNKYEQRLRDNLTAGCSHMYVVTGVVPGQNTMVNRVNIPSHFWNAYCCTDNNDVPLRAGGAIAENTDYGYVDEKGLSDLQLQLRGLLHAQNFDIFQNCAPHHISSTR</sequence>
<keyword evidence="5" id="KW-1185">Reference proteome</keyword>
<feature type="signal peptide" evidence="1">
    <location>
        <begin position="1"/>
        <end position="19"/>
    </location>
</feature>
<reference evidence="4" key="1">
    <citation type="journal article" date="2021" name="Cell">
        <title>Tracing the genetic footprints of vertebrate landing in non-teleost ray-finned fishes.</title>
        <authorList>
            <person name="Bi X."/>
            <person name="Wang K."/>
            <person name="Yang L."/>
            <person name="Pan H."/>
            <person name="Jiang H."/>
            <person name="Wei Q."/>
            <person name="Fang M."/>
            <person name="Yu H."/>
            <person name="Zhu C."/>
            <person name="Cai Y."/>
            <person name="He Y."/>
            <person name="Gan X."/>
            <person name="Zeng H."/>
            <person name="Yu D."/>
            <person name="Zhu Y."/>
            <person name="Jiang H."/>
            <person name="Qiu Q."/>
            <person name="Yang H."/>
            <person name="Zhang Y.E."/>
            <person name="Wang W."/>
            <person name="Zhu M."/>
            <person name="He S."/>
            <person name="Zhang G."/>
        </authorList>
    </citation>
    <scope>NUCLEOTIDE SEQUENCE</scope>
    <source>
        <strain evidence="4">Allg_001</strain>
    </source>
</reference>
<dbReference type="GO" id="GO:0003676">
    <property type="term" value="F:nucleic acid binding"/>
    <property type="evidence" value="ECO:0007669"/>
    <property type="project" value="InterPro"/>
</dbReference>
<name>A0A8J7NFH4_ATRSP</name>
<dbReference type="EMBL" id="JAAWVO010000294">
    <property type="protein sequence ID" value="MBN3311473.1"/>
    <property type="molecule type" value="Genomic_DNA"/>
</dbReference>
<evidence type="ECO:0000313" key="4">
    <source>
        <dbReference type="EMBL" id="MBN3311473.1"/>
    </source>
</evidence>
<dbReference type="InterPro" id="IPR044929">
    <property type="entry name" value="DNA/RNA_non-sp_Endonuclease_sf"/>
</dbReference>
<protein>
    <submittedName>
        <fullName evidence="4">ENDD1 protein</fullName>
    </submittedName>
</protein>
<gene>
    <name evidence="4" type="primary">Endod1_8</name>
    <name evidence="4" type="ORF">GTO95_0000774</name>
</gene>
<evidence type="ECO:0000259" key="3">
    <source>
        <dbReference type="SMART" id="SM00892"/>
    </source>
</evidence>
<feature type="domain" description="DNA/RNA non-specific endonuclease/pyrophosphatase/phosphodiesterase" evidence="3">
    <location>
        <begin position="78"/>
        <end position="284"/>
    </location>
</feature>
<organism evidence="4 5">
    <name type="scientific">Atractosteus spatula</name>
    <name type="common">Alligator gar</name>
    <name type="synonym">Lepisosteus spatula</name>
    <dbReference type="NCBI Taxonomy" id="7917"/>
    <lineage>
        <taxon>Eukaryota</taxon>
        <taxon>Metazoa</taxon>
        <taxon>Chordata</taxon>
        <taxon>Craniata</taxon>
        <taxon>Vertebrata</taxon>
        <taxon>Euteleostomi</taxon>
        <taxon>Actinopterygii</taxon>
        <taxon>Neopterygii</taxon>
        <taxon>Holostei</taxon>
        <taxon>Semionotiformes</taxon>
        <taxon>Lepisosteidae</taxon>
        <taxon>Atractosteus</taxon>
    </lineage>
</organism>
<evidence type="ECO:0000313" key="5">
    <source>
        <dbReference type="Proteomes" id="UP000736164"/>
    </source>
</evidence>
<dbReference type="PANTHER" id="PTHR21472">
    <property type="entry name" value="ENDONUCLEASE DOMAIN-CONTAINING 1 PROTEIN ENDOD1"/>
    <property type="match status" value="1"/>
</dbReference>
<dbReference type="InterPro" id="IPR001604">
    <property type="entry name" value="Endo_G_ENPP1-like_dom"/>
</dbReference>
<accession>A0A8J7NFH4</accession>
<feature type="non-terminal residue" evidence="4">
    <location>
        <position position="306"/>
    </location>
</feature>